<proteinExistence type="predicted"/>
<accession>A0AAD2D9P0</accession>
<sequence length="106" mass="12208">MEKKLKPGEFGPPLIFESYKKFFLRKFGENFKWGMGCSLFLTSQISLLNYLIKYKMVFEPKIIVSPLIMSVFISIGFGLFGAVFSPHRKVPPSLLPKKQINSEKKE</sequence>
<keyword evidence="1" id="KW-0472">Membrane</keyword>
<reference evidence="2" key="1">
    <citation type="submission" date="2023-07" db="EMBL/GenBank/DDBJ databases">
        <authorList>
            <consortium name="AG Swart"/>
            <person name="Singh M."/>
            <person name="Singh A."/>
            <person name="Seah K."/>
            <person name="Emmerich C."/>
        </authorList>
    </citation>
    <scope>NUCLEOTIDE SEQUENCE</scope>
    <source>
        <strain evidence="2">DP1</strain>
    </source>
</reference>
<protein>
    <submittedName>
        <fullName evidence="2">Uncharacterized protein</fullName>
    </submittedName>
</protein>
<gene>
    <name evidence="2" type="ORF">ECRASSUSDP1_LOCUS27803</name>
</gene>
<dbReference type="AlphaFoldDB" id="A0AAD2D9P0"/>
<comment type="caution">
    <text evidence="2">The sequence shown here is derived from an EMBL/GenBank/DDBJ whole genome shotgun (WGS) entry which is preliminary data.</text>
</comment>
<dbReference type="EMBL" id="CAMPGE010028688">
    <property type="protein sequence ID" value="CAI2386197.1"/>
    <property type="molecule type" value="Genomic_DNA"/>
</dbReference>
<keyword evidence="1" id="KW-1133">Transmembrane helix</keyword>
<feature type="transmembrane region" description="Helical" evidence="1">
    <location>
        <begin position="33"/>
        <end position="52"/>
    </location>
</feature>
<evidence type="ECO:0000313" key="2">
    <source>
        <dbReference type="EMBL" id="CAI2386197.1"/>
    </source>
</evidence>
<feature type="transmembrane region" description="Helical" evidence="1">
    <location>
        <begin position="64"/>
        <end position="84"/>
    </location>
</feature>
<dbReference type="Proteomes" id="UP001295684">
    <property type="component" value="Unassembled WGS sequence"/>
</dbReference>
<evidence type="ECO:0000313" key="3">
    <source>
        <dbReference type="Proteomes" id="UP001295684"/>
    </source>
</evidence>
<name>A0AAD2D9P0_EUPCR</name>
<organism evidence="2 3">
    <name type="scientific">Euplotes crassus</name>
    <dbReference type="NCBI Taxonomy" id="5936"/>
    <lineage>
        <taxon>Eukaryota</taxon>
        <taxon>Sar</taxon>
        <taxon>Alveolata</taxon>
        <taxon>Ciliophora</taxon>
        <taxon>Intramacronucleata</taxon>
        <taxon>Spirotrichea</taxon>
        <taxon>Hypotrichia</taxon>
        <taxon>Euplotida</taxon>
        <taxon>Euplotidae</taxon>
        <taxon>Moneuplotes</taxon>
    </lineage>
</organism>
<keyword evidence="1" id="KW-0812">Transmembrane</keyword>
<keyword evidence="3" id="KW-1185">Reference proteome</keyword>
<evidence type="ECO:0000256" key="1">
    <source>
        <dbReference type="SAM" id="Phobius"/>
    </source>
</evidence>